<keyword evidence="3" id="KW-0143">Chaperone</keyword>
<dbReference type="Pfam" id="PF05347">
    <property type="entry name" value="Complex1_LYR"/>
    <property type="match status" value="1"/>
</dbReference>
<evidence type="ECO:0000256" key="4">
    <source>
        <dbReference type="ARBA" id="ARBA00025715"/>
    </source>
</evidence>
<comment type="caution">
    <text evidence="5">The sequence shown here is derived from an EMBL/GenBank/DDBJ whole genome shotgun (WGS) entry which is preliminary data.</text>
</comment>
<dbReference type="AlphaFoldDB" id="A0A146IKX9"/>
<dbReference type="Proteomes" id="UP000613580">
    <property type="component" value="Unassembled WGS sequence"/>
</dbReference>
<dbReference type="GO" id="GO:0034553">
    <property type="term" value="P:mitochondrial respiratory chain complex II assembly"/>
    <property type="evidence" value="ECO:0007669"/>
    <property type="project" value="InterPro"/>
</dbReference>
<name>A0A146IKX9_MYCCL</name>
<organism evidence="5 6">
    <name type="scientific">Mycena chlorophos</name>
    <name type="common">Agaric fungus</name>
    <name type="synonym">Agaricus chlorophos</name>
    <dbReference type="NCBI Taxonomy" id="658473"/>
    <lineage>
        <taxon>Eukaryota</taxon>
        <taxon>Fungi</taxon>
        <taxon>Dikarya</taxon>
        <taxon>Basidiomycota</taxon>
        <taxon>Agaricomycotina</taxon>
        <taxon>Agaricomycetes</taxon>
        <taxon>Agaricomycetidae</taxon>
        <taxon>Agaricales</taxon>
        <taxon>Marasmiineae</taxon>
        <taxon>Mycenaceae</taxon>
        <taxon>Mycena</taxon>
    </lineage>
</organism>
<dbReference type="InterPro" id="IPR008011">
    <property type="entry name" value="Complex1_LYR_dom"/>
</dbReference>
<comment type="similarity">
    <text evidence="4">Belongs to the complex I LYR family. SDHAF1 subfamily.</text>
</comment>
<gene>
    <name evidence="5" type="ORF">HMN09_01384800</name>
</gene>
<dbReference type="PANTHER" id="PTHR13675">
    <property type="entry name" value="LYR MOTIF-CONTAINING PROTEIN 2"/>
    <property type="match status" value="1"/>
</dbReference>
<evidence type="ECO:0000256" key="3">
    <source>
        <dbReference type="ARBA" id="ARBA00023186"/>
    </source>
</evidence>
<evidence type="ECO:0000313" key="6">
    <source>
        <dbReference type="Proteomes" id="UP000613580"/>
    </source>
</evidence>
<evidence type="ECO:0000256" key="1">
    <source>
        <dbReference type="ARBA" id="ARBA00004305"/>
    </source>
</evidence>
<protein>
    <submittedName>
        <fullName evidence="5">Uncharacterized protein</fullName>
    </submittedName>
</protein>
<dbReference type="OrthoDB" id="273010at2759"/>
<reference evidence="5" key="1">
    <citation type="submission" date="2020-05" db="EMBL/GenBank/DDBJ databases">
        <title>Mycena genomes resolve the evolution of fungal bioluminescence.</title>
        <authorList>
            <person name="Tsai I.J."/>
        </authorList>
    </citation>
    <scope>NUCLEOTIDE SEQUENCE</scope>
    <source>
        <strain evidence="5">110903Hualien_Pintung</strain>
    </source>
</reference>
<keyword evidence="6" id="KW-1185">Reference proteome</keyword>
<dbReference type="InterPro" id="IPR045295">
    <property type="entry name" value="Complex1_LYR_SDHAF1_LYRM8"/>
</dbReference>
<proteinExistence type="inferred from homology"/>
<keyword evidence="2" id="KW-0496">Mitochondrion</keyword>
<dbReference type="GO" id="GO:0005759">
    <property type="term" value="C:mitochondrial matrix"/>
    <property type="evidence" value="ECO:0007669"/>
    <property type="project" value="UniProtKB-SubCell"/>
</dbReference>
<dbReference type="CDD" id="cd20268">
    <property type="entry name" value="Complex1_LYR_SDHAF1_LYRM8"/>
    <property type="match status" value="1"/>
</dbReference>
<comment type="subcellular location">
    <subcellularLocation>
        <location evidence="1">Mitochondrion matrix</location>
    </subcellularLocation>
</comment>
<accession>A0A146IKX9</accession>
<evidence type="ECO:0000256" key="2">
    <source>
        <dbReference type="ARBA" id="ARBA00023128"/>
    </source>
</evidence>
<sequence>MSTRSGLQKEVLSLYRRALRIPRSKPQASRARWNLMLRYTFRTQASRASPNAFSTIEYLMRTGKRQLDTFENASIKDCTVSGEMEAWDKTQGRR</sequence>
<evidence type="ECO:0000313" key="5">
    <source>
        <dbReference type="EMBL" id="KAF7288557.1"/>
    </source>
</evidence>
<dbReference type="EMBL" id="JACAZE010000033">
    <property type="protein sequence ID" value="KAF7288557.1"/>
    <property type="molecule type" value="Genomic_DNA"/>
</dbReference>
<dbReference type="PANTHER" id="PTHR13675:SF1">
    <property type="entry name" value="SUCCINATE DEHYDROGENASE ASSEMBLY FACTOR 1, MITOCHONDRIAL"/>
    <property type="match status" value="1"/>
</dbReference>